<organism evidence="2 3">
    <name type="scientific">Pelobates cultripes</name>
    <name type="common">Western spadefoot toad</name>
    <dbReference type="NCBI Taxonomy" id="61616"/>
    <lineage>
        <taxon>Eukaryota</taxon>
        <taxon>Metazoa</taxon>
        <taxon>Chordata</taxon>
        <taxon>Craniata</taxon>
        <taxon>Vertebrata</taxon>
        <taxon>Euteleostomi</taxon>
        <taxon>Amphibia</taxon>
        <taxon>Batrachia</taxon>
        <taxon>Anura</taxon>
        <taxon>Pelobatoidea</taxon>
        <taxon>Pelobatidae</taxon>
        <taxon>Pelobates</taxon>
    </lineage>
</organism>
<feature type="non-terminal residue" evidence="2">
    <location>
        <position position="59"/>
    </location>
</feature>
<name>A0AAD1R2F9_PELCU</name>
<keyword evidence="3" id="KW-1185">Reference proteome</keyword>
<evidence type="ECO:0000256" key="1">
    <source>
        <dbReference type="SAM" id="MobiDB-lite"/>
    </source>
</evidence>
<reference evidence="2" key="1">
    <citation type="submission" date="2022-03" db="EMBL/GenBank/DDBJ databases">
        <authorList>
            <person name="Alioto T."/>
            <person name="Alioto T."/>
            <person name="Gomez Garrido J."/>
        </authorList>
    </citation>
    <scope>NUCLEOTIDE SEQUENCE</scope>
</reference>
<evidence type="ECO:0000313" key="2">
    <source>
        <dbReference type="EMBL" id="CAH2222572.1"/>
    </source>
</evidence>
<dbReference type="AlphaFoldDB" id="A0AAD1R2F9"/>
<protein>
    <submittedName>
        <fullName evidence="2">Uncharacterized protein</fullName>
    </submittedName>
</protein>
<feature type="compositionally biased region" description="Basic and acidic residues" evidence="1">
    <location>
        <begin position="34"/>
        <end position="47"/>
    </location>
</feature>
<dbReference type="EMBL" id="OW240912">
    <property type="protein sequence ID" value="CAH2222572.1"/>
    <property type="molecule type" value="Genomic_DNA"/>
</dbReference>
<evidence type="ECO:0000313" key="3">
    <source>
        <dbReference type="Proteomes" id="UP001295444"/>
    </source>
</evidence>
<proteinExistence type="predicted"/>
<gene>
    <name evidence="2" type="ORF">PECUL_23A001910</name>
</gene>
<accession>A0AAD1R2F9</accession>
<dbReference type="Proteomes" id="UP001295444">
    <property type="component" value="Chromosome 01"/>
</dbReference>
<feature type="region of interest" description="Disordered" evidence="1">
    <location>
        <begin position="30"/>
        <end position="59"/>
    </location>
</feature>
<feature type="compositionally biased region" description="Acidic residues" evidence="1">
    <location>
        <begin position="48"/>
        <end position="59"/>
    </location>
</feature>
<sequence length="59" mass="6369">MEESQAPSDLQAMIAAAEAASMEVFSKMFPTQHDAAKPTSERTHYGADSEDSDSSMEQS</sequence>